<evidence type="ECO:0000256" key="3">
    <source>
        <dbReference type="ARBA" id="ARBA00023002"/>
    </source>
</evidence>
<dbReference type="GO" id="GO:0005737">
    <property type="term" value="C:cytoplasm"/>
    <property type="evidence" value="ECO:0007669"/>
    <property type="project" value="UniProtKB-SubCell"/>
</dbReference>
<dbReference type="EC" id="1.5.1.2" evidence="5 6"/>
<dbReference type="PIRSF" id="PIRSF000193">
    <property type="entry name" value="Pyrrol-5-carb_rd"/>
    <property type="match status" value="1"/>
</dbReference>
<dbReference type="GO" id="GO:0055129">
    <property type="term" value="P:L-proline biosynthetic process"/>
    <property type="evidence" value="ECO:0007669"/>
    <property type="project" value="UniProtKB-UniRule"/>
</dbReference>
<sequence length="288" mass="30317">MAAFDKSDNLATSGTAHDDQVKPVIAVLGAGKIGEALMSGLLHGGHTADELLFTERHPERSAELTDAYGIRSVEIEEAAERADVLVVAVKPQDIEPLLEKLRPLMTPGKLVVTLCAGLSTTLFENRLGDVPVVRVMPNTPMVVGEAMSAISAGAYATPDHMATVEKMLSCVGQVVELPESQLNAVTALSGSGPAYFFYLVEAMIDAGILLGLPRAIAEKLIIQSAVGSAKMLSDSDTHPVILREAVTSPAGTTINAIRELEKHGVRAALLAAIEAARDRAVELGKAHE</sequence>
<dbReference type="Gene3D" id="3.40.50.720">
    <property type="entry name" value="NAD(P)-binding Rossmann-like Domain"/>
    <property type="match status" value="1"/>
</dbReference>
<dbReference type="NCBIfam" id="TIGR00112">
    <property type="entry name" value="proC"/>
    <property type="match status" value="1"/>
</dbReference>
<feature type="domain" description="Pyrroline-5-carboxylate reductase catalytic N-terminal" evidence="9">
    <location>
        <begin position="25"/>
        <end position="116"/>
    </location>
</feature>
<dbReference type="InterPro" id="IPR000304">
    <property type="entry name" value="Pyrroline-COOH_reductase"/>
</dbReference>
<keyword evidence="5" id="KW-0963">Cytoplasm</keyword>
<protein>
    <recommendedName>
        <fullName evidence="5 6">Pyrroline-5-carboxylate reductase</fullName>
        <shortName evidence="5">P5C reductase</shortName>
        <shortName evidence="5">P5CR</shortName>
        <ecNumber evidence="5 6">1.5.1.2</ecNumber>
    </recommendedName>
    <alternativeName>
        <fullName evidence="5">PCA reductase</fullName>
    </alternativeName>
</protein>
<dbReference type="RefSeq" id="WP_084036690.1">
    <property type="nucleotide sequence ID" value="NZ_KI632509.1"/>
</dbReference>
<evidence type="ECO:0000256" key="2">
    <source>
        <dbReference type="ARBA" id="ARBA00022857"/>
    </source>
</evidence>
<dbReference type="Pfam" id="PF14748">
    <property type="entry name" value="P5CR_dimer"/>
    <property type="match status" value="1"/>
</dbReference>
<dbReference type="OrthoDB" id="9805754at2"/>
<evidence type="ECO:0000259" key="9">
    <source>
        <dbReference type="Pfam" id="PF03807"/>
    </source>
</evidence>
<dbReference type="PATRIC" id="fig|592678.3.peg.292"/>
<comment type="function">
    <text evidence="4 5">Catalyzes the reduction of 1-pyrroline-5-carboxylate (PCA) to L-proline.</text>
</comment>
<evidence type="ECO:0000256" key="6">
    <source>
        <dbReference type="NCBIfam" id="TIGR00112"/>
    </source>
</evidence>
<dbReference type="SUPFAM" id="SSF51735">
    <property type="entry name" value="NAD(P)-binding Rossmann-fold domains"/>
    <property type="match status" value="1"/>
</dbReference>
<dbReference type="Pfam" id="PF03807">
    <property type="entry name" value="F420_oxidored"/>
    <property type="match status" value="1"/>
</dbReference>
<evidence type="ECO:0000256" key="7">
    <source>
        <dbReference type="PIRSR" id="PIRSR000193-1"/>
    </source>
</evidence>
<comment type="caution">
    <text evidence="11">The sequence shown here is derived from an EMBL/GenBank/DDBJ whole genome shotgun (WGS) entry which is preliminary data.</text>
</comment>
<feature type="binding site" evidence="7">
    <location>
        <begin position="88"/>
        <end position="91"/>
    </location>
    <ligand>
        <name>NADP(+)</name>
        <dbReference type="ChEBI" id="CHEBI:58349"/>
    </ligand>
</feature>
<dbReference type="HOGENOM" id="CLU_042344_0_0_11"/>
<reference evidence="11 12" key="1">
    <citation type="submission" date="2013-08" db="EMBL/GenBank/DDBJ databases">
        <authorList>
            <consortium name="DOE Joint Genome Institute"/>
            <person name="Klenk H.-P."/>
            <person name="Huntemann M."/>
            <person name="Han J."/>
            <person name="Chen A."/>
            <person name="Kyrpides N."/>
            <person name="Mavromatis K."/>
            <person name="Markowitz V."/>
            <person name="Palaniappan K."/>
            <person name="Ivanova N."/>
            <person name="Schaumberg A."/>
            <person name="Pati A."/>
            <person name="Liolios K."/>
            <person name="Nordberg H.P."/>
            <person name="Cantor M.N."/>
            <person name="Hua S.X."/>
            <person name="Woyke T."/>
        </authorList>
    </citation>
    <scope>NUCLEOTIDE SEQUENCE [LARGE SCALE GENOMIC DNA]</scope>
    <source>
        <strain evidence="11 12">YIM 93223</strain>
    </source>
</reference>
<dbReference type="InterPro" id="IPR053790">
    <property type="entry name" value="P5CR-like_CS"/>
</dbReference>
<comment type="catalytic activity">
    <reaction evidence="5">
        <text>L-proline + NAD(+) = (S)-1-pyrroline-5-carboxylate + NADH + 2 H(+)</text>
        <dbReference type="Rhea" id="RHEA:14105"/>
        <dbReference type="ChEBI" id="CHEBI:15378"/>
        <dbReference type="ChEBI" id="CHEBI:17388"/>
        <dbReference type="ChEBI" id="CHEBI:57540"/>
        <dbReference type="ChEBI" id="CHEBI:57945"/>
        <dbReference type="ChEBI" id="CHEBI:60039"/>
        <dbReference type="EC" id="1.5.1.2"/>
    </reaction>
</comment>
<comment type="subcellular location">
    <subcellularLocation>
        <location evidence="5">Cytoplasm</location>
    </subcellularLocation>
</comment>
<name>W9DM76_9PSEU</name>
<gene>
    <name evidence="5" type="primary">proC</name>
    <name evidence="11" type="ORF">AmyhaDRAFT_0289</name>
</gene>
<keyword evidence="12" id="KW-1185">Reference proteome</keyword>
<dbReference type="InterPro" id="IPR029036">
    <property type="entry name" value="P5CR_dimer"/>
</dbReference>
<dbReference type="PANTHER" id="PTHR11645">
    <property type="entry name" value="PYRROLINE-5-CARBOXYLATE REDUCTASE"/>
    <property type="match status" value="1"/>
</dbReference>
<accession>W9DM76</accession>
<dbReference type="PANTHER" id="PTHR11645:SF0">
    <property type="entry name" value="PYRROLINE-5-CARBOXYLATE REDUCTASE 3"/>
    <property type="match status" value="1"/>
</dbReference>
<evidence type="ECO:0000256" key="1">
    <source>
        <dbReference type="ARBA" id="ARBA00005525"/>
    </source>
</evidence>
<proteinExistence type="inferred from homology"/>
<evidence type="ECO:0000313" key="12">
    <source>
        <dbReference type="Proteomes" id="UP000054357"/>
    </source>
</evidence>
<dbReference type="Gene3D" id="1.10.3730.10">
    <property type="entry name" value="ProC C-terminal domain-like"/>
    <property type="match status" value="1"/>
</dbReference>
<keyword evidence="5 8" id="KW-0641">Proline biosynthesis</keyword>
<dbReference type="Proteomes" id="UP000054357">
    <property type="component" value="Unassembled WGS sequence"/>
</dbReference>
<feature type="domain" description="Pyrroline-5-carboxylate reductase dimerisation" evidence="10">
    <location>
        <begin position="179"/>
        <end position="283"/>
    </location>
</feature>
<evidence type="ECO:0000256" key="8">
    <source>
        <dbReference type="RuleBase" id="RU003903"/>
    </source>
</evidence>
<keyword evidence="2 5" id="KW-0521">NADP</keyword>
<dbReference type="GO" id="GO:0004735">
    <property type="term" value="F:pyrroline-5-carboxylate reductase activity"/>
    <property type="evidence" value="ECO:0007669"/>
    <property type="project" value="UniProtKB-UniRule"/>
</dbReference>
<evidence type="ECO:0000313" key="11">
    <source>
        <dbReference type="EMBL" id="ETA66529.1"/>
    </source>
</evidence>
<dbReference type="InterPro" id="IPR028939">
    <property type="entry name" value="P5C_Rdtase_cat_N"/>
</dbReference>
<evidence type="ECO:0000259" key="10">
    <source>
        <dbReference type="Pfam" id="PF14748"/>
    </source>
</evidence>
<organism evidence="11 12">
    <name type="scientific">Haloechinothrix halophila YIM 93223</name>
    <dbReference type="NCBI Taxonomy" id="592678"/>
    <lineage>
        <taxon>Bacteria</taxon>
        <taxon>Bacillati</taxon>
        <taxon>Actinomycetota</taxon>
        <taxon>Actinomycetes</taxon>
        <taxon>Pseudonocardiales</taxon>
        <taxon>Pseudonocardiaceae</taxon>
        <taxon>Haloechinothrix</taxon>
    </lineage>
</organism>
<dbReference type="HAMAP" id="MF_01925">
    <property type="entry name" value="P5C_reductase"/>
    <property type="match status" value="1"/>
</dbReference>
<dbReference type="EMBL" id="AZAK01000001">
    <property type="protein sequence ID" value="ETA66529.1"/>
    <property type="molecule type" value="Genomic_DNA"/>
</dbReference>
<dbReference type="InterPro" id="IPR036291">
    <property type="entry name" value="NAD(P)-bd_dom_sf"/>
</dbReference>
<dbReference type="SUPFAM" id="SSF48179">
    <property type="entry name" value="6-phosphogluconate dehydrogenase C-terminal domain-like"/>
    <property type="match status" value="1"/>
</dbReference>
<evidence type="ECO:0000256" key="5">
    <source>
        <dbReference type="HAMAP-Rule" id="MF_01925"/>
    </source>
</evidence>
<keyword evidence="3 5" id="KW-0560">Oxidoreductase</keyword>
<dbReference type="AlphaFoldDB" id="W9DM76"/>
<dbReference type="FunFam" id="1.10.3730.10:FF:000001">
    <property type="entry name" value="Pyrroline-5-carboxylate reductase"/>
    <property type="match status" value="1"/>
</dbReference>
<comment type="similarity">
    <text evidence="1 5 8">Belongs to the pyrroline-5-carboxylate reductase family.</text>
</comment>
<dbReference type="UniPathway" id="UPA00098">
    <property type="reaction ID" value="UER00361"/>
</dbReference>
<evidence type="ECO:0000256" key="4">
    <source>
        <dbReference type="ARBA" id="ARBA00058118"/>
    </source>
</evidence>
<comment type="pathway">
    <text evidence="5 8">Amino-acid biosynthesis; L-proline biosynthesis; L-proline from L-glutamate 5-semialdehyde: step 1/1.</text>
</comment>
<keyword evidence="5 8" id="KW-0028">Amino-acid biosynthesis</keyword>
<comment type="catalytic activity">
    <reaction evidence="5 8">
        <text>L-proline + NADP(+) = (S)-1-pyrroline-5-carboxylate + NADPH + 2 H(+)</text>
        <dbReference type="Rhea" id="RHEA:14109"/>
        <dbReference type="ChEBI" id="CHEBI:15378"/>
        <dbReference type="ChEBI" id="CHEBI:17388"/>
        <dbReference type="ChEBI" id="CHEBI:57783"/>
        <dbReference type="ChEBI" id="CHEBI:58349"/>
        <dbReference type="ChEBI" id="CHEBI:60039"/>
        <dbReference type="EC" id="1.5.1.2"/>
    </reaction>
</comment>
<dbReference type="PROSITE" id="PS00521">
    <property type="entry name" value="P5CR"/>
    <property type="match status" value="1"/>
</dbReference>
<dbReference type="InterPro" id="IPR008927">
    <property type="entry name" value="6-PGluconate_DH-like_C_sf"/>
</dbReference>